<protein>
    <recommendedName>
        <fullName evidence="4">HTTM domain-containing protein</fullName>
    </recommendedName>
</protein>
<organism evidence="2 3">
    <name type="scientific">Mycolicibacterium grossiae</name>
    <dbReference type="NCBI Taxonomy" id="1552759"/>
    <lineage>
        <taxon>Bacteria</taxon>
        <taxon>Bacillati</taxon>
        <taxon>Actinomycetota</taxon>
        <taxon>Actinomycetes</taxon>
        <taxon>Mycobacteriales</taxon>
        <taxon>Mycobacteriaceae</taxon>
        <taxon>Mycolicibacterium</taxon>
    </lineage>
</organism>
<evidence type="ECO:0000256" key="1">
    <source>
        <dbReference type="SAM" id="Phobius"/>
    </source>
</evidence>
<accession>A0A1E8PWQ9</accession>
<comment type="caution">
    <text evidence="2">The sequence shown here is derived from an EMBL/GenBank/DDBJ whole genome shotgun (WGS) entry which is preliminary data.</text>
</comment>
<evidence type="ECO:0008006" key="4">
    <source>
        <dbReference type="Google" id="ProtNLM"/>
    </source>
</evidence>
<dbReference type="Proteomes" id="UP000178953">
    <property type="component" value="Unassembled WGS sequence"/>
</dbReference>
<keyword evidence="1" id="KW-1133">Transmembrane helix</keyword>
<evidence type="ECO:0000313" key="2">
    <source>
        <dbReference type="EMBL" id="OFJ50601.1"/>
    </source>
</evidence>
<sequence length="207" mass="21986">MIITVAAARVVASGGMMLVSPFTSYFTASIAVLTVAMLYQSYRSSMGTEGSDQMFAIIAIALLLGGNAFASPLAAKVCLAFIVLQAVLSYTTSGIAKLISPIWRSGSALPAVLSTHSHGLPAFGRLLSKHRNVALLANWFVIVFEASFALAIVSPNLALLYISAGVVLHVSIAYTMGLNLFLFAFTATYPAVFWAAESLRLREMLLS</sequence>
<keyword evidence="1" id="KW-0812">Transmembrane</keyword>
<dbReference type="EMBL" id="MCHX01000108">
    <property type="protein sequence ID" value="OFJ50601.1"/>
    <property type="molecule type" value="Genomic_DNA"/>
</dbReference>
<gene>
    <name evidence="2" type="ORF">BEL07_27325</name>
</gene>
<feature type="transmembrane region" description="Helical" evidence="1">
    <location>
        <begin position="172"/>
        <end position="196"/>
    </location>
</feature>
<name>A0A1E8PWQ9_9MYCO</name>
<dbReference type="AlphaFoldDB" id="A0A1E8PWQ9"/>
<evidence type="ECO:0000313" key="3">
    <source>
        <dbReference type="Proteomes" id="UP000178953"/>
    </source>
</evidence>
<feature type="transmembrane region" description="Helical" evidence="1">
    <location>
        <begin position="54"/>
        <end position="73"/>
    </location>
</feature>
<reference evidence="2 3" key="1">
    <citation type="submission" date="2016-09" db="EMBL/GenBank/DDBJ databases">
        <title>genome sequence of Mycobacterium sp. 739 SCH.</title>
        <authorList>
            <person name="Greninger A.L."/>
            <person name="Qin X."/>
            <person name="Jerome K."/>
            <person name="Vora S."/>
            <person name="Quinn K."/>
        </authorList>
    </citation>
    <scope>NUCLEOTIDE SEQUENCE [LARGE SCALE GENOMIC DNA]</scope>
    <source>
        <strain evidence="2 3">SCH</strain>
    </source>
</reference>
<keyword evidence="3" id="KW-1185">Reference proteome</keyword>
<proteinExistence type="predicted"/>
<feature type="transmembrane region" description="Helical" evidence="1">
    <location>
        <begin position="133"/>
        <end position="152"/>
    </location>
</feature>
<keyword evidence="1" id="KW-0472">Membrane</keyword>
<feature type="transmembrane region" description="Helical" evidence="1">
    <location>
        <begin position="22"/>
        <end position="42"/>
    </location>
</feature>